<comment type="similarity">
    <text evidence="1">Belongs to the sigma-70 factor family. ECF subfamily.</text>
</comment>
<keyword evidence="3" id="KW-0731">Sigma factor</keyword>
<reference evidence="6" key="1">
    <citation type="submission" date="2021-04" db="EMBL/GenBank/DDBJ databases">
        <title>The complete genome sequence of Caulobacter sp. S6.</title>
        <authorList>
            <person name="Tang Y."/>
            <person name="Ouyang W."/>
            <person name="Liu Q."/>
            <person name="Huang B."/>
            <person name="Guo Z."/>
            <person name="Lei P."/>
        </authorList>
    </citation>
    <scope>NUCLEOTIDE SEQUENCE</scope>
    <source>
        <strain evidence="6">S6</strain>
    </source>
</reference>
<evidence type="ECO:0000256" key="3">
    <source>
        <dbReference type="ARBA" id="ARBA00023082"/>
    </source>
</evidence>
<keyword evidence="2" id="KW-0805">Transcription regulation</keyword>
<dbReference type="AlphaFoldDB" id="A0A975G011"/>
<dbReference type="Pfam" id="PF07638">
    <property type="entry name" value="Sigma70_ECF"/>
    <property type="match status" value="1"/>
</dbReference>
<evidence type="ECO:0000256" key="2">
    <source>
        <dbReference type="ARBA" id="ARBA00023015"/>
    </source>
</evidence>
<dbReference type="KEGG" id="caul:KCG34_23755"/>
<dbReference type="GO" id="GO:0016987">
    <property type="term" value="F:sigma factor activity"/>
    <property type="evidence" value="ECO:0007669"/>
    <property type="project" value="UniProtKB-KW"/>
</dbReference>
<dbReference type="NCBIfam" id="TIGR02999">
    <property type="entry name" value="Sig-70_X6"/>
    <property type="match status" value="1"/>
</dbReference>
<dbReference type="NCBIfam" id="TIGR02937">
    <property type="entry name" value="sigma70-ECF"/>
    <property type="match status" value="1"/>
</dbReference>
<dbReference type="SUPFAM" id="SSF88659">
    <property type="entry name" value="Sigma3 and sigma4 domains of RNA polymerase sigma factors"/>
    <property type="match status" value="1"/>
</dbReference>
<dbReference type="InterPro" id="IPR036388">
    <property type="entry name" value="WH-like_DNA-bd_sf"/>
</dbReference>
<evidence type="ECO:0000259" key="5">
    <source>
        <dbReference type="Pfam" id="PF07638"/>
    </source>
</evidence>
<keyword evidence="7" id="KW-1185">Reference proteome</keyword>
<dbReference type="EMBL" id="CP073078">
    <property type="protein sequence ID" value="QUD88013.1"/>
    <property type="molecule type" value="Genomic_DNA"/>
</dbReference>
<dbReference type="Proteomes" id="UP000676409">
    <property type="component" value="Chromosome"/>
</dbReference>
<organism evidence="6 7">
    <name type="scientific">Phenylobacterium montanum</name>
    <dbReference type="NCBI Taxonomy" id="2823693"/>
    <lineage>
        <taxon>Bacteria</taxon>
        <taxon>Pseudomonadati</taxon>
        <taxon>Pseudomonadota</taxon>
        <taxon>Alphaproteobacteria</taxon>
        <taxon>Caulobacterales</taxon>
        <taxon>Caulobacteraceae</taxon>
        <taxon>Phenylobacterium</taxon>
    </lineage>
</organism>
<evidence type="ECO:0000256" key="1">
    <source>
        <dbReference type="ARBA" id="ARBA00010641"/>
    </source>
</evidence>
<keyword evidence="4" id="KW-0804">Transcription</keyword>
<dbReference type="InterPro" id="IPR013324">
    <property type="entry name" value="RNA_pol_sigma_r3/r4-like"/>
</dbReference>
<dbReference type="InterPro" id="IPR053812">
    <property type="entry name" value="HTH_Sigma70_ECF-like"/>
</dbReference>
<name>A0A975G011_9CAUL</name>
<dbReference type="RefSeq" id="WP_211938064.1">
    <property type="nucleotide sequence ID" value="NZ_CP073078.1"/>
</dbReference>
<dbReference type="PANTHER" id="PTHR43133">
    <property type="entry name" value="RNA POLYMERASE ECF-TYPE SIGMA FACTO"/>
    <property type="match status" value="1"/>
</dbReference>
<dbReference type="InterPro" id="IPR014284">
    <property type="entry name" value="RNA_pol_sigma-70_dom"/>
</dbReference>
<dbReference type="Gene3D" id="1.10.1740.10">
    <property type="match status" value="1"/>
</dbReference>
<sequence>MSLMTSDLLDATEALWTGFCAGDAGARDRLLALHYHEFRRIARSVLAGDGAKLQIQPTDLAHEAAIRVMRLDRIQVRDRAHFMALSSRIMRQILLDEVRRFRASKRQVPSVETYWGEVLERQRAPVFDLEAFDQALERLMAVDPEKGRIVEDRFYGGLTIEEIAEVRGVSESTVKRQWRVARAWLLGQLSED</sequence>
<accession>A0A975G011</accession>
<dbReference type="SUPFAM" id="SSF88946">
    <property type="entry name" value="Sigma2 domain of RNA polymerase sigma factors"/>
    <property type="match status" value="1"/>
</dbReference>
<dbReference type="InterPro" id="IPR013325">
    <property type="entry name" value="RNA_pol_sigma_r2"/>
</dbReference>
<dbReference type="InterPro" id="IPR039425">
    <property type="entry name" value="RNA_pol_sigma-70-like"/>
</dbReference>
<protein>
    <submittedName>
        <fullName evidence="6">Sigma-70 family RNA polymerase sigma factor</fullName>
    </submittedName>
</protein>
<dbReference type="GO" id="GO:0006352">
    <property type="term" value="P:DNA-templated transcription initiation"/>
    <property type="evidence" value="ECO:0007669"/>
    <property type="project" value="InterPro"/>
</dbReference>
<feature type="domain" description="RNA polymerase sigma-70 ECF-like HTH" evidence="5">
    <location>
        <begin position="21"/>
        <end position="189"/>
    </location>
</feature>
<dbReference type="InterPro" id="IPR011517">
    <property type="entry name" value="RNA_pol_sigma70_ECF-like"/>
</dbReference>
<gene>
    <name evidence="6" type="ORF">KCG34_23755</name>
</gene>
<evidence type="ECO:0000313" key="6">
    <source>
        <dbReference type="EMBL" id="QUD88013.1"/>
    </source>
</evidence>
<proteinExistence type="inferred from homology"/>
<evidence type="ECO:0000256" key="4">
    <source>
        <dbReference type="ARBA" id="ARBA00023163"/>
    </source>
</evidence>
<dbReference type="PANTHER" id="PTHR43133:SF39">
    <property type="entry name" value="SIMILAR TO RNA POLYMERASE SIGMA-E FACTOR"/>
    <property type="match status" value="1"/>
</dbReference>
<dbReference type="Gene3D" id="1.10.10.10">
    <property type="entry name" value="Winged helix-like DNA-binding domain superfamily/Winged helix DNA-binding domain"/>
    <property type="match status" value="1"/>
</dbReference>
<evidence type="ECO:0000313" key="7">
    <source>
        <dbReference type="Proteomes" id="UP000676409"/>
    </source>
</evidence>